<dbReference type="Pfam" id="PF14200">
    <property type="entry name" value="RicinB_lectin_2"/>
    <property type="match status" value="1"/>
</dbReference>
<evidence type="ECO:0000313" key="3">
    <source>
        <dbReference type="EMBL" id="KUL41463.1"/>
    </source>
</evidence>
<name>A0A0X3V9I1_9ACTN</name>
<dbReference type="SUPFAM" id="SSF50370">
    <property type="entry name" value="Ricin B-like lectins"/>
    <property type="match status" value="1"/>
</dbReference>
<accession>A0A0X3V9I1</accession>
<evidence type="ECO:0000259" key="2">
    <source>
        <dbReference type="Pfam" id="PF14200"/>
    </source>
</evidence>
<dbReference type="PROSITE" id="PS50231">
    <property type="entry name" value="RICIN_B_LECTIN"/>
    <property type="match status" value="1"/>
</dbReference>
<dbReference type="CDD" id="cd00161">
    <property type="entry name" value="beta-trefoil_Ricin-like"/>
    <property type="match status" value="1"/>
</dbReference>
<dbReference type="EMBL" id="LLZH01000013">
    <property type="protein sequence ID" value="KUL41463.1"/>
    <property type="molecule type" value="Genomic_DNA"/>
</dbReference>
<feature type="domain" description="Ricin B lectin" evidence="2">
    <location>
        <begin position="74"/>
        <end position="175"/>
    </location>
</feature>
<sequence length="188" mass="21377">MRIGRLPTAIATVALSLLTLLVAPAAAQAAGPIYISVLKPTSTSPTRVLDMTGWSMDNLTQAQLWIYRNQDEVRNQRWYVDLMYKDSGMGVYHLRNALSNKCLDRRLDGSLDNGDVVQQYTCNNSSKNQQWRAHMIPQQTGDTNLNWVRLENMSDGRCLDVTNASHTDGAKLQVWDCGWAWNQRWNIY</sequence>
<keyword evidence="1" id="KW-0732">Signal</keyword>
<proteinExistence type="predicted"/>
<gene>
    <name evidence="3" type="ORF">ADL15_04210</name>
</gene>
<organism evidence="3 4">
    <name type="scientific">Actinoplanes awajinensis subsp. mycoplanecinus</name>
    <dbReference type="NCBI Taxonomy" id="135947"/>
    <lineage>
        <taxon>Bacteria</taxon>
        <taxon>Bacillati</taxon>
        <taxon>Actinomycetota</taxon>
        <taxon>Actinomycetes</taxon>
        <taxon>Micromonosporales</taxon>
        <taxon>Micromonosporaceae</taxon>
        <taxon>Actinoplanes</taxon>
    </lineage>
</organism>
<evidence type="ECO:0000313" key="4">
    <source>
        <dbReference type="Proteomes" id="UP000053244"/>
    </source>
</evidence>
<feature type="signal peptide" evidence="1">
    <location>
        <begin position="1"/>
        <end position="29"/>
    </location>
</feature>
<dbReference type="OrthoDB" id="9802600at2"/>
<dbReference type="RefSeq" id="WP_067685245.1">
    <property type="nucleotide sequence ID" value="NZ_LLZH01000013.1"/>
</dbReference>
<dbReference type="AlphaFoldDB" id="A0A0X3V9I1"/>
<keyword evidence="4" id="KW-1185">Reference proteome</keyword>
<dbReference type="Proteomes" id="UP000053244">
    <property type="component" value="Unassembled WGS sequence"/>
</dbReference>
<protein>
    <recommendedName>
        <fullName evidence="2">Ricin B lectin domain-containing protein</fullName>
    </recommendedName>
</protein>
<dbReference type="Gene3D" id="2.80.10.50">
    <property type="match status" value="1"/>
</dbReference>
<reference evidence="3 4" key="1">
    <citation type="submission" date="2015-10" db="EMBL/GenBank/DDBJ databases">
        <authorList>
            <person name="Gilbert D.G."/>
        </authorList>
    </citation>
    <scope>NUCLEOTIDE SEQUENCE [LARGE SCALE GENOMIC DNA]</scope>
    <source>
        <strain evidence="3 4">NRRL B-16712</strain>
    </source>
</reference>
<dbReference type="InterPro" id="IPR035992">
    <property type="entry name" value="Ricin_B-like_lectins"/>
</dbReference>
<feature type="chain" id="PRO_5007055783" description="Ricin B lectin domain-containing protein" evidence="1">
    <location>
        <begin position="30"/>
        <end position="188"/>
    </location>
</feature>
<evidence type="ECO:0000256" key="1">
    <source>
        <dbReference type="SAM" id="SignalP"/>
    </source>
</evidence>
<comment type="caution">
    <text evidence="3">The sequence shown here is derived from an EMBL/GenBank/DDBJ whole genome shotgun (WGS) entry which is preliminary data.</text>
</comment>
<dbReference type="InterPro" id="IPR000772">
    <property type="entry name" value="Ricin_B_lectin"/>
</dbReference>